<keyword evidence="6" id="KW-0238">DNA-binding</keyword>
<dbReference type="Proteomes" id="UP000221653">
    <property type="component" value="Unassembled WGS sequence"/>
</dbReference>
<gene>
    <name evidence="10" type="ORF">ATK06_1949</name>
</gene>
<dbReference type="InterPro" id="IPR014001">
    <property type="entry name" value="Helicase_ATP-bd"/>
</dbReference>
<dbReference type="RefSeq" id="WP_098389247.1">
    <property type="nucleotide sequence ID" value="NZ_LS483464.1"/>
</dbReference>
<feature type="domain" description="Helicase C-terminal" evidence="9">
    <location>
        <begin position="478"/>
        <end position="628"/>
    </location>
</feature>
<evidence type="ECO:0000256" key="4">
    <source>
        <dbReference type="ARBA" id="ARBA00022806"/>
    </source>
</evidence>
<dbReference type="SUPFAM" id="SSF52540">
    <property type="entry name" value="P-loop containing nucleoside triphosphate hydrolases"/>
    <property type="match status" value="2"/>
</dbReference>
<protein>
    <submittedName>
        <fullName evidence="10">ATP-dependent DNA helicase RecG</fullName>
    </submittedName>
</protein>
<proteinExistence type="predicted"/>
<feature type="domain" description="Helicase ATP-binding" evidence="8">
    <location>
        <begin position="291"/>
        <end position="452"/>
    </location>
</feature>
<dbReference type="OrthoDB" id="9804325at2"/>
<comment type="caution">
    <text evidence="10">The sequence shown here is derived from an EMBL/GenBank/DDBJ whole genome shotgun (WGS) entry which is preliminary data.</text>
</comment>
<organism evidence="10 11">
    <name type="scientific">Corynebacterium renale</name>
    <dbReference type="NCBI Taxonomy" id="1724"/>
    <lineage>
        <taxon>Bacteria</taxon>
        <taxon>Bacillati</taxon>
        <taxon>Actinomycetota</taxon>
        <taxon>Actinomycetes</taxon>
        <taxon>Mycobacteriales</taxon>
        <taxon>Corynebacteriaceae</taxon>
        <taxon>Corynebacterium</taxon>
    </lineage>
</organism>
<dbReference type="GO" id="GO:0016787">
    <property type="term" value="F:hydrolase activity"/>
    <property type="evidence" value="ECO:0007669"/>
    <property type="project" value="UniProtKB-KW"/>
</dbReference>
<evidence type="ECO:0000313" key="11">
    <source>
        <dbReference type="Proteomes" id="UP000221653"/>
    </source>
</evidence>
<dbReference type="Pfam" id="PF00270">
    <property type="entry name" value="DEAD"/>
    <property type="match status" value="1"/>
</dbReference>
<dbReference type="InterPro" id="IPR047112">
    <property type="entry name" value="RecG/Mfd"/>
</dbReference>
<keyword evidence="5" id="KW-0067">ATP-binding</keyword>
<evidence type="ECO:0000313" key="10">
    <source>
        <dbReference type="EMBL" id="PFG28823.1"/>
    </source>
</evidence>
<dbReference type="InterPro" id="IPR001650">
    <property type="entry name" value="Helicase_C-like"/>
</dbReference>
<dbReference type="AlphaFoldDB" id="A0A2A9DQF1"/>
<dbReference type="GO" id="GO:0003677">
    <property type="term" value="F:DNA binding"/>
    <property type="evidence" value="ECO:0007669"/>
    <property type="project" value="UniProtKB-KW"/>
</dbReference>
<dbReference type="SUPFAM" id="SSF50249">
    <property type="entry name" value="Nucleic acid-binding proteins"/>
    <property type="match status" value="1"/>
</dbReference>
<dbReference type="PANTHER" id="PTHR47964:SF1">
    <property type="entry name" value="ATP-DEPENDENT DNA HELICASE HOMOLOG RECG, CHLOROPLASTIC"/>
    <property type="match status" value="1"/>
</dbReference>
<dbReference type="GO" id="GO:0005524">
    <property type="term" value="F:ATP binding"/>
    <property type="evidence" value="ECO:0007669"/>
    <property type="project" value="UniProtKB-KW"/>
</dbReference>
<dbReference type="Pfam" id="PF00271">
    <property type="entry name" value="Helicase_C"/>
    <property type="match status" value="1"/>
</dbReference>
<dbReference type="GO" id="GO:0003678">
    <property type="term" value="F:DNA helicase activity"/>
    <property type="evidence" value="ECO:0007669"/>
    <property type="project" value="TreeGrafter"/>
</dbReference>
<keyword evidence="1" id="KW-0547">Nucleotide-binding</keyword>
<dbReference type="SMART" id="SM00490">
    <property type="entry name" value="HELICc"/>
    <property type="match status" value="1"/>
</dbReference>
<evidence type="ECO:0000256" key="1">
    <source>
        <dbReference type="ARBA" id="ARBA00022741"/>
    </source>
</evidence>
<keyword evidence="3" id="KW-0378">Hydrolase</keyword>
<dbReference type="CDD" id="cd17992">
    <property type="entry name" value="DEXHc_RecG"/>
    <property type="match status" value="1"/>
</dbReference>
<evidence type="ECO:0000256" key="3">
    <source>
        <dbReference type="ARBA" id="ARBA00022801"/>
    </source>
</evidence>
<keyword evidence="7" id="KW-0234">DNA repair</keyword>
<evidence type="ECO:0000256" key="6">
    <source>
        <dbReference type="ARBA" id="ARBA00023125"/>
    </source>
</evidence>
<dbReference type="Pfam" id="PF01336">
    <property type="entry name" value="tRNA_anti-codon"/>
    <property type="match status" value="1"/>
</dbReference>
<evidence type="ECO:0000256" key="5">
    <source>
        <dbReference type="ARBA" id="ARBA00022840"/>
    </source>
</evidence>
<dbReference type="EMBL" id="PDJF01000001">
    <property type="protein sequence ID" value="PFG28823.1"/>
    <property type="molecule type" value="Genomic_DNA"/>
</dbReference>
<dbReference type="SMART" id="SM00487">
    <property type="entry name" value="DEXDc"/>
    <property type="match status" value="1"/>
</dbReference>
<evidence type="ECO:0000256" key="7">
    <source>
        <dbReference type="ARBA" id="ARBA00023204"/>
    </source>
</evidence>
<dbReference type="PROSITE" id="PS51192">
    <property type="entry name" value="HELICASE_ATP_BIND_1"/>
    <property type="match status" value="1"/>
</dbReference>
<sequence length="694" mass="76705">MLGWHDRRTLDTLFEKKTATEIRKELGLSTVDELLAYRPRTYSRNGAHVGVGNAEEGEQVTIVGEVLDVRQSTTRNGMRITTVTIFDGTVNLTASFFRVTFIAKVLLPGTKAMFTGKVRYYRGQPQLQHPQYVILRRASKETLASFGEETDEQPTELELRLAKRDYVPIYPATKKATSWKIMDWVDHVLANVPPIPEPLDEPPAFLPSFDQAIRGVHVPGPEGPEPHIERLKYNEALELATVMALRRADNHDRVAAANPPRHGGMREGLLGSLPYELTAGQQEVVETISHDLSQEHPMSRLLQGEVGSGKTVVALLSMLQVIDNGRQCAFMAPTEVLATQHWASLQSLCMDLPLTVVLLTGSLSTQDRQDALLKIVSGQADIVVGTHALFQDSVDFFDLGLVVVDEQHRFGVEQRDDLRAKGGHPHLLVMTATPIPRTIAMTVFGDLAISSLRELPGGRKPIQSFVVHKGRPAWWERTWSRLYEEVEDGHQGYVVCPSIEGEGGVLELANVLRARWPNLRIEELHGKLHPEDKDYVMAEFAAGRIDVLVATTVIEVGVDVANATVMVITQAERFGISQLHQLRGRVGRGGHASICFLMTATPDQAALERLEAVAATTSGFDLADIDLRHRQEGDILGAAQSGKSRLKILNLLADQDIIAMGQDDAADLVARHPDLARTLVSDIEEESQDFLEKN</sequence>
<name>A0A2A9DQF1_9CORY</name>
<accession>A0A2A9DQF1</accession>
<dbReference type="CDD" id="cd04488">
    <property type="entry name" value="RecG_wedge_OBF"/>
    <property type="match status" value="1"/>
</dbReference>
<dbReference type="PANTHER" id="PTHR47964">
    <property type="entry name" value="ATP-DEPENDENT DNA HELICASE HOMOLOG RECG, CHLOROPLASTIC"/>
    <property type="match status" value="1"/>
</dbReference>
<dbReference type="Gene3D" id="2.40.50.140">
    <property type="entry name" value="Nucleic acid-binding proteins"/>
    <property type="match status" value="1"/>
</dbReference>
<dbReference type="InterPro" id="IPR027417">
    <property type="entry name" value="P-loop_NTPase"/>
</dbReference>
<evidence type="ECO:0000259" key="9">
    <source>
        <dbReference type="PROSITE" id="PS51194"/>
    </source>
</evidence>
<dbReference type="InterPro" id="IPR012340">
    <property type="entry name" value="NA-bd_OB-fold"/>
</dbReference>
<dbReference type="GO" id="GO:0006281">
    <property type="term" value="P:DNA repair"/>
    <property type="evidence" value="ECO:0007669"/>
    <property type="project" value="UniProtKB-KW"/>
</dbReference>
<dbReference type="PROSITE" id="PS51194">
    <property type="entry name" value="HELICASE_CTER"/>
    <property type="match status" value="1"/>
</dbReference>
<dbReference type="Gene3D" id="3.40.50.300">
    <property type="entry name" value="P-loop containing nucleotide triphosphate hydrolases"/>
    <property type="match status" value="2"/>
</dbReference>
<dbReference type="InterPro" id="IPR011545">
    <property type="entry name" value="DEAD/DEAH_box_helicase_dom"/>
</dbReference>
<keyword evidence="11" id="KW-1185">Reference proteome</keyword>
<evidence type="ECO:0000259" key="8">
    <source>
        <dbReference type="PROSITE" id="PS51192"/>
    </source>
</evidence>
<dbReference type="InterPro" id="IPR004365">
    <property type="entry name" value="NA-bd_OB_tRNA"/>
</dbReference>
<keyword evidence="4 10" id="KW-0347">Helicase</keyword>
<reference evidence="10 11" key="1">
    <citation type="submission" date="2017-10" db="EMBL/GenBank/DDBJ databases">
        <title>Sequencing the genomes of 1000 actinobacteria strains.</title>
        <authorList>
            <person name="Klenk H.-P."/>
        </authorList>
    </citation>
    <scope>NUCLEOTIDE SEQUENCE [LARGE SCALE GENOMIC DNA]</scope>
    <source>
        <strain evidence="10 11">DSM 20688</strain>
    </source>
</reference>
<dbReference type="STRING" id="1724.GCA_001044175_00932"/>
<evidence type="ECO:0000256" key="2">
    <source>
        <dbReference type="ARBA" id="ARBA00022763"/>
    </source>
</evidence>
<keyword evidence="2" id="KW-0227">DNA damage</keyword>